<dbReference type="RefSeq" id="WP_184404309.1">
    <property type="nucleotide sequence ID" value="NZ_JACHHJ010000003.1"/>
</dbReference>
<evidence type="ECO:0000313" key="9">
    <source>
        <dbReference type="EMBL" id="MBB6450253.1"/>
    </source>
</evidence>
<dbReference type="GO" id="GO:0005886">
    <property type="term" value="C:plasma membrane"/>
    <property type="evidence" value="ECO:0007669"/>
    <property type="project" value="UniProtKB-SubCell"/>
</dbReference>
<keyword evidence="5 8" id="KW-0812">Transmembrane</keyword>
<feature type="transmembrane region" description="Helical" evidence="8">
    <location>
        <begin position="265"/>
        <end position="292"/>
    </location>
</feature>
<comment type="caution">
    <text evidence="9">The sequence shown here is derived from an EMBL/GenBank/DDBJ whole genome shotgun (WGS) entry which is preliminary data.</text>
</comment>
<dbReference type="InterPro" id="IPR000060">
    <property type="entry name" value="BCCT_transptr"/>
</dbReference>
<feature type="transmembrane region" description="Helical" evidence="8">
    <location>
        <begin position="468"/>
        <end position="489"/>
    </location>
</feature>
<evidence type="ECO:0000256" key="2">
    <source>
        <dbReference type="ARBA" id="ARBA00005658"/>
    </source>
</evidence>
<feature type="transmembrane region" description="Helical" evidence="8">
    <location>
        <begin position="392"/>
        <end position="421"/>
    </location>
</feature>
<evidence type="ECO:0000256" key="1">
    <source>
        <dbReference type="ARBA" id="ARBA00004651"/>
    </source>
</evidence>
<comment type="subcellular location">
    <subcellularLocation>
        <location evidence="1">Cell membrane</location>
        <topology evidence="1">Multi-pass membrane protein</topology>
    </subcellularLocation>
</comment>
<proteinExistence type="inferred from homology"/>
<evidence type="ECO:0000256" key="8">
    <source>
        <dbReference type="SAM" id="Phobius"/>
    </source>
</evidence>
<evidence type="ECO:0000256" key="3">
    <source>
        <dbReference type="ARBA" id="ARBA00022448"/>
    </source>
</evidence>
<feature type="transmembrane region" description="Helical" evidence="8">
    <location>
        <begin position="442"/>
        <end position="462"/>
    </location>
</feature>
<keyword evidence="7 8" id="KW-0472">Membrane</keyword>
<keyword evidence="4" id="KW-1003">Cell membrane</keyword>
<keyword evidence="6 8" id="KW-1133">Transmembrane helix</keyword>
<evidence type="ECO:0000256" key="6">
    <source>
        <dbReference type="ARBA" id="ARBA00022989"/>
    </source>
</evidence>
<reference evidence="9 10" key="1">
    <citation type="submission" date="2020-08" db="EMBL/GenBank/DDBJ databases">
        <title>Genomic Encyclopedia of Type Strains, Phase IV (KMG-IV): sequencing the most valuable type-strain genomes for metagenomic binning, comparative biology and taxonomic classification.</title>
        <authorList>
            <person name="Goeker M."/>
        </authorList>
    </citation>
    <scope>NUCLEOTIDE SEQUENCE [LARGE SCALE GENOMIC DNA]</scope>
    <source>
        <strain evidence="9 10">DSM 21769</strain>
    </source>
</reference>
<feature type="transmembrane region" description="Helical" evidence="8">
    <location>
        <begin position="90"/>
        <end position="109"/>
    </location>
</feature>
<keyword evidence="10" id="KW-1185">Reference proteome</keyword>
<evidence type="ECO:0000256" key="7">
    <source>
        <dbReference type="ARBA" id="ARBA00023136"/>
    </source>
</evidence>
<gene>
    <name evidence="9" type="ORF">HNR44_002236</name>
</gene>
<comment type="similarity">
    <text evidence="2">Belongs to the BCCT transporter (TC 2.A.15) family.</text>
</comment>
<feature type="transmembrane region" description="Helical" evidence="8">
    <location>
        <begin position="51"/>
        <end position="69"/>
    </location>
</feature>
<name>A0A841PZC0_9BACL</name>
<dbReference type="Proteomes" id="UP000568839">
    <property type="component" value="Unassembled WGS sequence"/>
</dbReference>
<feature type="transmembrane region" description="Helical" evidence="8">
    <location>
        <begin position="146"/>
        <end position="165"/>
    </location>
</feature>
<accession>A0A841PZC0</accession>
<feature type="transmembrane region" description="Helical" evidence="8">
    <location>
        <begin position="193"/>
        <end position="219"/>
    </location>
</feature>
<protein>
    <submittedName>
        <fullName evidence="9">Choline-glycine betaine transporter</fullName>
    </submittedName>
</protein>
<dbReference type="GO" id="GO:0022857">
    <property type="term" value="F:transmembrane transporter activity"/>
    <property type="evidence" value="ECO:0007669"/>
    <property type="project" value="InterPro"/>
</dbReference>
<evidence type="ECO:0000256" key="4">
    <source>
        <dbReference type="ARBA" id="ARBA00022475"/>
    </source>
</evidence>
<feature type="transmembrane region" description="Helical" evidence="8">
    <location>
        <begin position="12"/>
        <end position="31"/>
    </location>
</feature>
<evidence type="ECO:0000313" key="10">
    <source>
        <dbReference type="Proteomes" id="UP000568839"/>
    </source>
</evidence>
<feature type="transmembrane region" description="Helical" evidence="8">
    <location>
        <begin position="231"/>
        <end position="253"/>
    </location>
</feature>
<organism evidence="9 10">
    <name type="scientific">Geomicrobium halophilum</name>
    <dbReference type="NCBI Taxonomy" id="549000"/>
    <lineage>
        <taxon>Bacteria</taxon>
        <taxon>Bacillati</taxon>
        <taxon>Bacillota</taxon>
        <taxon>Bacilli</taxon>
        <taxon>Bacillales</taxon>
        <taxon>Geomicrobium</taxon>
    </lineage>
</organism>
<dbReference type="EMBL" id="JACHHJ010000003">
    <property type="protein sequence ID" value="MBB6450253.1"/>
    <property type="molecule type" value="Genomic_DNA"/>
</dbReference>
<evidence type="ECO:0000256" key="5">
    <source>
        <dbReference type="ARBA" id="ARBA00022692"/>
    </source>
</evidence>
<dbReference type="AlphaFoldDB" id="A0A841PZC0"/>
<dbReference type="Pfam" id="PF02028">
    <property type="entry name" value="BCCT"/>
    <property type="match status" value="1"/>
</dbReference>
<dbReference type="PANTHER" id="PTHR30047:SF7">
    <property type="entry name" value="HIGH-AFFINITY CHOLINE TRANSPORT PROTEIN"/>
    <property type="match status" value="1"/>
</dbReference>
<keyword evidence="3" id="KW-0813">Transport</keyword>
<feature type="transmembrane region" description="Helical" evidence="8">
    <location>
        <begin position="346"/>
        <end position="372"/>
    </location>
</feature>
<feature type="transmembrane region" description="Helical" evidence="8">
    <location>
        <begin position="312"/>
        <end position="334"/>
    </location>
</feature>
<sequence>MKTTLRSTDWPVLIISGGLLLFFVVAAMISVEFVSEYVDRTFRLAIDYFGAYWQVLLLLMLGVSFYLAVSKYGSVRLGNTNKIEMSMFRWVSVICISLLGAGGVFWAAAEPMYYFLEVPPVHNGIEDGSREAIIPALAQSYVSWGMAAWASLGTTGAIVMMYAVYHKGMPMKPRSLLYPLFGEKIANHKFGTFIDAFCIISVAAGTIGPIGILGLQVSYGMNSIFGTADIFPVQLGVIGFLLLIVTISALTGIHKGIQWLSKYNIIIVFVLAIILLLFGPGAFIIDSFVSSFGYQLNHYLTLNTYRGDNDWLGAWMLFFFAWFIGFSPMMIMLIARISKGRTIRELIVAVAVISPLVTNFWFTVVGGSGIFYEINNEGVISEPLLEGGLPAAIIAVAGEMPLGVMMPVLFLILATLFVVTTADSMTYSISMSMTGEGNPPKIIRVFWAFTMAAVAAILVFIGEGSIDALQSFIVVTAVPVSLLILPSLWHAPKIARKLARAQGIIRLRED</sequence>
<dbReference type="PANTHER" id="PTHR30047">
    <property type="entry name" value="HIGH-AFFINITY CHOLINE TRANSPORT PROTEIN-RELATED"/>
    <property type="match status" value="1"/>
</dbReference>